<dbReference type="Proteomes" id="UP000324748">
    <property type="component" value="Unassembled WGS sequence"/>
</dbReference>
<dbReference type="PROSITE" id="PS51192">
    <property type="entry name" value="HELICASE_ATP_BIND_1"/>
    <property type="match status" value="1"/>
</dbReference>
<comment type="caution">
    <text evidence="10">The sequence shown here is derived from an EMBL/GenBank/DDBJ whole genome shotgun (WGS) entry which is preliminary data.</text>
</comment>
<dbReference type="Gene3D" id="3.40.50.300">
    <property type="entry name" value="P-loop containing nucleotide triphosphate hydrolases"/>
    <property type="match status" value="2"/>
</dbReference>
<evidence type="ECO:0000259" key="8">
    <source>
        <dbReference type="PROSITE" id="PS51192"/>
    </source>
</evidence>
<keyword evidence="6" id="KW-0863">Zinc-finger</keyword>
<evidence type="ECO:0000256" key="3">
    <source>
        <dbReference type="ARBA" id="ARBA00022840"/>
    </source>
</evidence>
<dbReference type="SUPFAM" id="SSF52540">
    <property type="entry name" value="P-loop containing nucleoside triphosphate hydrolases"/>
    <property type="match status" value="1"/>
</dbReference>
<evidence type="ECO:0000259" key="9">
    <source>
        <dbReference type="PROSITE" id="PS51194"/>
    </source>
</evidence>
<comment type="catalytic activity">
    <reaction evidence="4">
        <text>Couples ATP hydrolysis with the unwinding of duplex DNA by translocating in the 3'-5' direction.</text>
        <dbReference type="EC" id="5.6.2.4"/>
    </reaction>
</comment>
<feature type="domain" description="Helicase ATP-binding" evidence="8">
    <location>
        <begin position="1004"/>
        <end position="1159"/>
    </location>
</feature>
<proteinExistence type="inferred from homology"/>
<dbReference type="Pfam" id="PF00271">
    <property type="entry name" value="Helicase_C"/>
    <property type="match status" value="1"/>
</dbReference>
<name>A0A5B0M8Y7_PUCGR</name>
<dbReference type="GO" id="GO:0005524">
    <property type="term" value="F:ATP binding"/>
    <property type="evidence" value="ECO:0007669"/>
    <property type="project" value="UniProtKB-KW"/>
</dbReference>
<dbReference type="SMART" id="SM00355">
    <property type="entry name" value="ZnF_C2H2"/>
    <property type="match status" value="3"/>
</dbReference>
<dbReference type="SMART" id="SM00487">
    <property type="entry name" value="DEXDc"/>
    <property type="match status" value="1"/>
</dbReference>
<comment type="similarity">
    <text evidence="1">Belongs to the helicase family. RecQ subfamily.</text>
</comment>
<protein>
    <recommendedName>
        <fullName evidence="5">DNA 3'-5' helicase</fullName>
        <ecNumber evidence="5">5.6.2.4</ecNumber>
    </recommendedName>
</protein>
<dbReference type="GO" id="GO:0003676">
    <property type="term" value="F:nucleic acid binding"/>
    <property type="evidence" value="ECO:0007669"/>
    <property type="project" value="InterPro"/>
</dbReference>
<dbReference type="SMART" id="SM00490">
    <property type="entry name" value="HELICc"/>
    <property type="match status" value="1"/>
</dbReference>
<dbReference type="GO" id="GO:0005694">
    <property type="term" value="C:chromosome"/>
    <property type="evidence" value="ECO:0007669"/>
    <property type="project" value="TreeGrafter"/>
</dbReference>
<dbReference type="PROSITE" id="PS50157">
    <property type="entry name" value="ZINC_FINGER_C2H2_2"/>
    <property type="match status" value="1"/>
</dbReference>
<reference evidence="10 11" key="1">
    <citation type="submission" date="2019-05" db="EMBL/GenBank/DDBJ databases">
        <title>Emergence of the Ug99 lineage of the wheat stem rust pathogen through somatic hybridization.</title>
        <authorList>
            <person name="Li F."/>
            <person name="Upadhyaya N.M."/>
            <person name="Sperschneider J."/>
            <person name="Matny O."/>
            <person name="Nguyen-Phuc H."/>
            <person name="Mago R."/>
            <person name="Raley C."/>
            <person name="Miller M.E."/>
            <person name="Silverstein K.A.T."/>
            <person name="Henningsen E."/>
            <person name="Hirsch C.D."/>
            <person name="Visser B."/>
            <person name="Pretorius Z.A."/>
            <person name="Steffenson B.J."/>
            <person name="Schwessinger B."/>
            <person name="Dodds P.N."/>
            <person name="Figueroa M."/>
        </authorList>
    </citation>
    <scope>NUCLEOTIDE SEQUENCE [LARGE SCALE GENOMIC DNA]</scope>
    <source>
        <strain evidence="10">21-0</strain>
    </source>
</reference>
<dbReference type="InterPro" id="IPR022698">
    <property type="entry name" value="OrsD"/>
</dbReference>
<keyword evidence="6" id="KW-0479">Metal-binding</keyword>
<keyword evidence="2" id="KW-0547">Nucleotide-binding</keyword>
<dbReference type="PANTHER" id="PTHR13710:SF145">
    <property type="entry name" value="ATP-DEPENDENT DNA HELICASE"/>
    <property type="match status" value="1"/>
</dbReference>
<keyword evidence="3" id="KW-0067">ATP-binding</keyword>
<dbReference type="PROSITE" id="PS00028">
    <property type="entry name" value="ZINC_FINGER_C2H2_1"/>
    <property type="match status" value="1"/>
</dbReference>
<keyword evidence="11" id="KW-1185">Reference proteome</keyword>
<gene>
    <name evidence="10" type="ORF">PGT21_000321</name>
</gene>
<evidence type="ECO:0000256" key="4">
    <source>
        <dbReference type="ARBA" id="ARBA00034617"/>
    </source>
</evidence>
<accession>A0A5B0M8Y7</accession>
<dbReference type="PROSITE" id="PS51194">
    <property type="entry name" value="HELICASE_CTER"/>
    <property type="match status" value="1"/>
</dbReference>
<dbReference type="GO" id="GO:0043138">
    <property type="term" value="F:3'-5' DNA helicase activity"/>
    <property type="evidence" value="ECO:0007669"/>
    <property type="project" value="UniProtKB-EC"/>
</dbReference>
<dbReference type="InterPro" id="IPR027417">
    <property type="entry name" value="P-loop_NTPase"/>
</dbReference>
<dbReference type="InterPro" id="IPR013087">
    <property type="entry name" value="Znf_C2H2_type"/>
</dbReference>
<dbReference type="InterPro" id="IPR001650">
    <property type="entry name" value="Helicase_C-like"/>
</dbReference>
<dbReference type="InterPro" id="IPR011545">
    <property type="entry name" value="DEAD/DEAH_box_helicase_dom"/>
</dbReference>
<evidence type="ECO:0000256" key="1">
    <source>
        <dbReference type="ARBA" id="ARBA00005446"/>
    </source>
</evidence>
<dbReference type="Pfam" id="PF00270">
    <property type="entry name" value="DEAD"/>
    <property type="match status" value="1"/>
</dbReference>
<evidence type="ECO:0000313" key="10">
    <source>
        <dbReference type="EMBL" id="KAA1072749.1"/>
    </source>
</evidence>
<evidence type="ECO:0000259" key="7">
    <source>
        <dbReference type="PROSITE" id="PS50157"/>
    </source>
</evidence>
<sequence length="1632" mass="183138">MQQPTSSPVNTHPPSSQHQCLKDGCMEVFANFGELRKHIRNIHQHSATCMTHSKKQVTIFRSSEGKFGCPNKGCDYTAGPPINIQNHLKLCDPEALNPPRAMPIPPTGSVTVVPLGDQVMAIPDCPHLAYNNYAKTLICVTCHEDIPTSNVHGHMLSSHKLKVAKAEIIDKFLAYGIKLPEDNIKYPPRKNRVDPCIPVQGLYMYLGYTCTALYHGKPCGLSGCKEKTLSNHLREQHQVSGSGWKDYCETRFVQHLRTDHIKFFSVLYRQPSPEIICSSHLGSGNEIQAEGSILWDKLSQELSVLDVLGVKTRSGMKKDHASLVTAYLKSSGIYEHIELCKELVGCADSADLYKEIDVSQKSAALVPFVDAWMACRMSKIDDTHFGLRKLAIKESIDKESPTVGVGSLQQKYTRLRYAKIISSLIAFTQQCGSSKSKLISFWSPKQAPLSQSLDSLATCLSGENPIPDDYYRLLDEVMFNFISFSCSMSIQSRIQSALEQFVSLAMLNEDGSCMPPLHLCHTIAGLQYGIRLGVMYHWLAVSRSIVSANDLSNDDEVTAMENHFGWITHDKWFSPFQSLRDWMRLASSAVLNQQQPNATRWEDLGMTKLVIGSTAVHLTGIRTALLAALTLLRTLMQSILKGCSLPDCLVSTLEDKSENLSTGYNYMEEKKSKAVLNDRMKILRDWMHNGNPHSVLAGNWQECLMAPGLALPDLIAPRAAWKWLEMVDQVVEIIYFLYHVGCGQPARGTEESCMLIRNSDTAPRNIYWRGTQMMFQTWYHKGQNISQRSKPRQVYLTGELSMHLHTYLAFIRPTQMFLLRGLGEKTNAIDMQEFLWMGSRIGRLETPDFSRILKKYFLHGGCEGVGIRVWRQAAVSIAAAHLSKKIPAMLLPNSESLQEDLAEDLGLQTVMDLQRNHSTTTANHLYGYSSGSGVMRDEELNFKLASQVWQAFWGIESLWASKQPPLPVPDTLPPGEKARQALTIFTRNPNALFRSEFQHLWLTELFRSDLEDMLVVAKTGGGKSLAYCLPPLVLPHERLVLIQPLKALVSQSMKQLEQLDGVKSQLYTPHTPIDETAQVILALADHACKIDFHMQLRIKQPTRIIIDEVHTFMEDKFRSYIPGIVSLGQLSTQMVLMTGSLPPSQESELLHTILSCTRLTTKREITFRPELQIDVQPKYASTADLVPILQGLTQSHILKKKDRAMIFIEHRESVALIAQAVGGLMHHSGMSDEEQSQSASKWLKRDHGIMVATSGFGAGIDYPHVRLVVIWGLPSAKEANKTYQEIGRAGRDGKQARIVLIPRFGDVPSGRLPNFGVDDFKRSLLNPAACAAQVFARLQDSIPHSCRNYEGFNRCGPCAKMDSNQGKRAYYELDQRHQIQCQTVATQAVSQTPSGSTVSLINTSIVEPLHDPLPQFLFKPIQEKFEQHLSFETPSQLVLQNDPHKECETTPVNSASRVCHATVLGSIDVGVTEQTPARWNKQVPLPQDISELRVPIPTTCLGKRTSGNAVVDIVNTVEQSMILEPLERIKRARVAEHTRLAAEENPVNRPEQPRSINQVDHLRAQGGEATVQHEGIQLLEFFRKIKGNCIECFLRTRTYVPEHKKCSFTNSKCLRCRECAYPSDWCYFVLWD</sequence>
<organism evidence="10 11">
    <name type="scientific">Puccinia graminis f. sp. tritici</name>
    <dbReference type="NCBI Taxonomy" id="56615"/>
    <lineage>
        <taxon>Eukaryota</taxon>
        <taxon>Fungi</taxon>
        <taxon>Dikarya</taxon>
        <taxon>Basidiomycota</taxon>
        <taxon>Pucciniomycotina</taxon>
        <taxon>Pucciniomycetes</taxon>
        <taxon>Pucciniales</taxon>
        <taxon>Pucciniaceae</taxon>
        <taxon>Puccinia</taxon>
    </lineage>
</organism>
<feature type="domain" description="C2H2-type" evidence="7">
    <location>
        <begin position="18"/>
        <end position="48"/>
    </location>
</feature>
<dbReference type="Pfam" id="PF12013">
    <property type="entry name" value="OrsD"/>
    <property type="match status" value="1"/>
</dbReference>
<dbReference type="EC" id="5.6.2.4" evidence="5"/>
<dbReference type="OrthoDB" id="2507344at2759"/>
<evidence type="ECO:0000256" key="2">
    <source>
        <dbReference type="ARBA" id="ARBA00022741"/>
    </source>
</evidence>
<keyword evidence="6" id="KW-0862">Zinc</keyword>
<evidence type="ECO:0000256" key="6">
    <source>
        <dbReference type="PROSITE-ProRule" id="PRU00042"/>
    </source>
</evidence>
<evidence type="ECO:0000256" key="5">
    <source>
        <dbReference type="ARBA" id="ARBA00034808"/>
    </source>
</evidence>
<evidence type="ECO:0000313" key="11">
    <source>
        <dbReference type="Proteomes" id="UP000324748"/>
    </source>
</evidence>
<dbReference type="GO" id="GO:0008270">
    <property type="term" value="F:zinc ion binding"/>
    <property type="evidence" value="ECO:0007669"/>
    <property type="project" value="UniProtKB-KW"/>
</dbReference>
<dbReference type="GO" id="GO:0005634">
    <property type="term" value="C:nucleus"/>
    <property type="evidence" value="ECO:0007669"/>
    <property type="project" value="TreeGrafter"/>
</dbReference>
<dbReference type="InterPro" id="IPR014001">
    <property type="entry name" value="Helicase_ATP-bd"/>
</dbReference>
<dbReference type="EMBL" id="VSWC01000162">
    <property type="protein sequence ID" value="KAA1072749.1"/>
    <property type="molecule type" value="Genomic_DNA"/>
</dbReference>
<dbReference type="PANTHER" id="PTHR13710">
    <property type="entry name" value="DNA HELICASE RECQ FAMILY MEMBER"/>
    <property type="match status" value="1"/>
</dbReference>
<feature type="domain" description="Helicase C-terminal" evidence="9">
    <location>
        <begin position="1191"/>
        <end position="1342"/>
    </location>
</feature>